<sequence>MFIFGLMIENALKRLNITALNEMQEIALKQGKLGSDILLIAPTGSGKTLAFLLPLIASLKADVKGVQSLILVPSRELALQIEQVFKQMGTPFKVNCCYGGHAVRVEKNNLAHPPAVLIGTPGRIAYHLEHHNFDESFIETLILDEFDKSLEFGFEKDMSYIIGSLYSLKQRILTSATKMEEIPAFVKLNKPVEIDFSKNIQIKPDLKLKKITVPAPDKLDALFKLLSKIGSKNTLVFCNHRETVDRISDLLFENGLGHDVFHGGMEQFDREKALLKFRNGSHKILITTDLAARGLDIPEVEYIVHYQLPYTEDSYIHRNGRTARMNAKGTAYLVITPEENYKYLPEDIEEEDLSQHYKLPEASDWVTLYIPNGKKDKINKIDIVGVFLKKGELEKDDLGLIEVKDSASYVAVKRNKVENLLKVLSNEKIKGKKLKLEVAS</sequence>
<keyword evidence="4" id="KW-0067">ATP-binding</keyword>
<evidence type="ECO:0000256" key="3">
    <source>
        <dbReference type="ARBA" id="ARBA00022806"/>
    </source>
</evidence>
<evidence type="ECO:0000313" key="10">
    <source>
        <dbReference type="Proteomes" id="UP000295684"/>
    </source>
</evidence>
<dbReference type="SMART" id="SM00487">
    <property type="entry name" value="DEXDc"/>
    <property type="match status" value="1"/>
</dbReference>
<keyword evidence="11" id="KW-1185">Reference proteome</keyword>
<dbReference type="SUPFAM" id="SSF52540">
    <property type="entry name" value="P-loop containing nucleoside triphosphate hydrolases"/>
    <property type="match status" value="1"/>
</dbReference>
<dbReference type="InterPro" id="IPR001650">
    <property type="entry name" value="Helicase_C-like"/>
</dbReference>
<dbReference type="InterPro" id="IPR050079">
    <property type="entry name" value="DEAD_box_RNA_helicase"/>
</dbReference>
<dbReference type="GO" id="GO:0003724">
    <property type="term" value="F:RNA helicase activity"/>
    <property type="evidence" value="ECO:0007669"/>
    <property type="project" value="TreeGrafter"/>
</dbReference>
<keyword evidence="3 9" id="KW-0347">Helicase</keyword>
<evidence type="ECO:0000256" key="1">
    <source>
        <dbReference type="ARBA" id="ARBA00022741"/>
    </source>
</evidence>
<evidence type="ECO:0000259" key="6">
    <source>
        <dbReference type="PROSITE" id="PS51192"/>
    </source>
</evidence>
<gene>
    <name evidence="9" type="ORF">EV200_10221</name>
    <name evidence="8" type="ORF">GCM10011413_15820</name>
</gene>
<dbReference type="InterPro" id="IPR011545">
    <property type="entry name" value="DEAD/DEAH_box_helicase_dom"/>
</dbReference>
<evidence type="ECO:0000313" key="11">
    <source>
        <dbReference type="Proteomes" id="UP000622648"/>
    </source>
</evidence>
<evidence type="ECO:0000259" key="7">
    <source>
        <dbReference type="PROSITE" id="PS51194"/>
    </source>
</evidence>
<accession>A0A4R2HHE1</accession>
<dbReference type="AlphaFoldDB" id="A0A4R2HHE1"/>
<dbReference type="Pfam" id="PF00270">
    <property type="entry name" value="DEAD"/>
    <property type="match status" value="1"/>
</dbReference>
<reference evidence="9 10" key="3">
    <citation type="submission" date="2019-03" db="EMBL/GenBank/DDBJ databases">
        <title>Genomic Encyclopedia of Type Strains, Phase IV (KMG-IV): sequencing the most valuable type-strain genomes for metagenomic binning, comparative biology and taxonomic classification.</title>
        <authorList>
            <person name="Goeker M."/>
        </authorList>
    </citation>
    <scope>NUCLEOTIDE SEQUENCE [LARGE SCALE GENOMIC DNA]</scope>
    <source>
        <strain evidence="9 10">DSM 103236</strain>
    </source>
</reference>
<keyword evidence="2" id="KW-0378">Hydrolase</keyword>
<proteinExistence type="inferred from homology"/>
<dbReference type="Pfam" id="PF00271">
    <property type="entry name" value="Helicase_C"/>
    <property type="match status" value="1"/>
</dbReference>
<protein>
    <submittedName>
        <fullName evidence="8 9">Helicase</fullName>
    </submittedName>
</protein>
<dbReference type="GO" id="GO:0003676">
    <property type="term" value="F:nucleic acid binding"/>
    <property type="evidence" value="ECO:0007669"/>
    <property type="project" value="InterPro"/>
</dbReference>
<evidence type="ECO:0000256" key="5">
    <source>
        <dbReference type="ARBA" id="ARBA00038437"/>
    </source>
</evidence>
<reference evidence="11" key="2">
    <citation type="journal article" date="2019" name="Int. J. Syst. Evol. Microbiol.">
        <title>The Global Catalogue of Microorganisms (GCM) 10K type strain sequencing project: providing services to taxonomists for standard genome sequencing and annotation.</title>
        <authorList>
            <consortium name="The Broad Institute Genomics Platform"/>
            <consortium name="The Broad Institute Genome Sequencing Center for Infectious Disease"/>
            <person name="Wu L."/>
            <person name="Ma J."/>
        </authorList>
    </citation>
    <scope>NUCLEOTIDE SEQUENCE [LARGE SCALE GENOMIC DNA]</scope>
    <source>
        <strain evidence="11">CGMCC 1.15644</strain>
    </source>
</reference>
<dbReference type="InterPro" id="IPR014001">
    <property type="entry name" value="Helicase_ATP-bd"/>
</dbReference>
<dbReference type="InterPro" id="IPR005580">
    <property type="entry name" value="DbpA/CsdA_RNA-bd_dom"/>
</dbReference>
<dbReference type="Pfam" id="PF03880">
    <property type="entry name" value="DbpA"/>
    <property type="match status" value="1"/>
</dbReference>
<dbReference type="CDD" id="cd18787">
    <property type="entry name" value="SF2_C_DEAD"/>
    <property type="match status" value="1"/>
</dbReference>
<dbReference type="EMBL" id="BMJO01000003">
    <property type="protein sequence ID" value="GGE50398.1"/>
    <property type="molecule type" value="Genomic_DNA"/>
</dbReference>
<dbReference type="Proteomes" id="UP000295684">
    <property type="component" value="Unassembled WGS sequence"/>
</dbReference>
<dbReference type="InterPro" id="IPR044742">
    <property type="entry name" value="DEAD/DEAH_RhlB"/>
</dbReference>
<feature type="domain" description="Helicase ATP-binding" evidence="6">
    <location>
        <begin position="28"/>
        <end position="196"/>
    </location>
</feature>
<dbReference type="GO" id="GO:0016787">
    <property type="term" value="F:hydrolase activity"/>
    <property type="evidence" value="ECO:0007669"/>
    <property type="project" value="UniProtKB-KW"/>
</dbReference>
<reference evidence="8" key="1">
    <citation type="journal article" date="2014" name="Int. J. Syst. Evol. Microbiol.">
        <title>Complete genome of a new Firmicutes species belonging to the dominant human colonic microbiota ('Ruminococcus bicirculans') reveals two chromosomes and a selective capacity to utilize plant glucans.</title>
        <authorList>
            <consortium name="NISC Comparative Sequencing Program"/>
            <person name="Wegmann U."/>
            <person name="Louis P."/>
            <person name="Goesmann A."/>
            <person name="Henrissat B."/>
            <person name="Duncan S.H."/>
            <person name="Flint H.J."/>
        </authorList>
    </citation>
    <scope>NUCLEOTIDE SEQUENCE</scope>
    <source>
        <strain evidence="8">CGMCC 1.15644</strain>
    </source>
</reference>
<feature type="domain" description="Helicase C-terminal" evidence="7">
    <location>
        <begin position="218"/>
        <end position="367"/>
    </location>
</feature>
<dbReference type="PROSITE" id="PS51194">
    <property type="entry name" value="HELICASE_CTER"/>
    <property type="match status" value="1"/>
</dbReference>
<dbReference type="InterPro" id="IPR012677">
    <property type="entry name" value="Nucleotide-bd_a/b_plait_sf"/>
</dbReference>
<evidence type="ECO:0000256" key="2">
    <source>
        <dbReference type="ARBA" id="ARBA00022801"/>
    </source>
</evidence>
<dbReference type="Gene3D" id="3.40.50.300">
    <property type="entry name" value="P-loop containing nucleotide triphosphate hydrolases"/>
    <property type="match status" value="2"/>
</dbReference>
<dbReference type="PROSITE" id="PS51192">
    <property type="entry name" value="HELICASE_ATP_BIND_1"/>
    <property type="match status" value="1"/>
</dbReference>
<evidence type="ECO:0000313" key="9">
    <source>
        <dbReference type="EMBL" id="TCO28604.1"/>
    </source>
</evidence>
<comment type="caution">
    <text evidence="9">The sequence shown here is derived from an EMBL/GenBank/DDBJ whole genome shotgun (WGS) entry which is preliminary data.</text>
</comment>
<evidence type="ECO:0000313" key="8">
    <source>
        <dbReference type="EMBL" id="GGE50398.1"/>
    </source>
</evidence>
<evidence type="ECO:0000256" key="4">
    <source>
        <dbReference type="ARBA" id="ARBA00022840"/>
    </source>
</evidence>
<dbReference type="SMART" id="SM00490">
    <property type="entry name" value="HELICc"/>
    <property type="match status" value="1"/>
</dbReference>
<dbReference type="PANTHER" id="PTHR47959">
    <property type="entry name" value="ATP-DEPENDENT RNA HELICASE RHLE-RELATED"/>
    <property type="match status" value="1"/>
</dbReference>
<dbReference type="EMBL" id="SLWO01000002">
    <property type="protein sequence ID" value="TCO28604.1"/>
    <property type="molecule type" value="Genomic_DNA"/>
</dbReference>
<dbReference type="GO" id="GO:0005829">
    <property type="term" value="C:cytosol"/>
    <property type="evidence" value="ECO:0007669"/>
    <property type="project" value="TreeGrafter"/>
</dbReference>
<keyword evidence="1" id="KW-0547">Nucleotide-binding</keyword>
<comment type="similarity">
    <text evidence="5">Belongs to the DEAD box helicase family.</text>
</comment>
<dbReference type="GO" id="GO:0005524">
    <property type="term" value="F:ATP binding"/>
    <property type="evidence" value="ECO:0007669"/>
    <property type="project" value="UniProtKB-KW"/>
</dbReference>
<name>A0A4R2HHE1_9SPHI</name>
<dbReference type="InterPro" id="IPR027417">
    <property type="entry name" value="P-loop_NTPase"/>
</dbReference>
<organism evidence="9 10">
    <name type="scientific">Pedobacter psychrotolerans</name>
    <dbReference type="NCBI Taxonomy" id="1843235"/>
    <lineage>
        <taxon>Bacteria</taxon>
        <taxon>Pseudomonadati</taxon>
        <taxon>Bacteroidota</taxon>
        <taxon>Sphingobacteriia</taxon>
        <taxon>Sphingobacteriales</taxon>
        <taxon>Sphingobacteriaceae</taxon>
        <taxon>Pedobacter</taxon>
    </lineage>
</organism>
<dbReference type="Gene3D" id="3.30.70.330">
    <property type="match status" value="1"/>
</dbReference>
<dbReference type="PANTHER" id="PTHR47959:SF1">
    <property type="entry name" value="ATP-DEPENDENT RNA HELICASE DBPA"/>
    <property type="match status" value="1"/>
</dbReference>
<reference evidence="8" key="4">
    <citation type="submission" date="2024-05" db="EMBL/GenBank/DDBJ databases">
        <authorList>
            <person name="Sun Q."/>
            <person name="Zhou Y."/>
        </authorList>
    </citation>
    <scope>NUCLEOTIDE SEQUENCE</scope>
    <source>
        <strain evidence="8">CGMCC 1.15644</strain>
    </source>
</reference>
<dbReference type="CDD" id="cd00268">
    <property type="entry name" value="DEADc"/>
    <property type="match status" value="1"/>
</dbReference>
<dbReference type="Proteomes" id="UP000622648">
    <property type="component" value="Unassembled WGS sequence"/>
</dbReference>